<comment type="pathway">
    <text evidence="3">Secondary metabolite biosynthesis; flavonoid biosynthesis.</text>
</comment>
<dbReference type="GO" id="GO:0016705">
    <property type="term" value="F:oxidoreductase activity, acting on paired donors, with incorporation or reduction of molecular oxygen"/>
    <property type="evidence" value="ECO:0007669"/>
    <property type="project" value="UniProtKB-ARBA"/>
</dbReference>
<keyword evidence="9 15" id="KW-0560">Oxidoreductase</keyword>
<feature type="binding site" description="axial binding residue" evidence="14">
    <location>
        <position position="496"/>
    </location>
    <ligand>
        <name>heme</name>
        <dbReference type="ChEBI" id="CHEBI:30413"/>
    </ligand>
    <ligandPart>
        <name>Fe</name>
        <dbReference type="ChEBI" id="CHEBI:18248"/>
    </ligandPart>
</feature>
<feature type="transmembrane region" description="Helical" evidence="17">
    <location>
        <begin position="46"/>
        <end position="66"/>
    </location>
</feature>
<keyword evidence="6 17" id="KW-0812">Transmembrane</keyword>
<comment type="similarity">
    <text evidence="4 15">Belongs to the cytochrome P450 family.</text>
</comment>
<dbReference type="PANTHER" id="PTHR47944:SF17">
    <property type="entry name" value="3,9-DIHYDROXYPTEROCARPAN 6A-MONOOXYGENASE"/>
    <property type="match status" value="1"/>
</dbReference>
<dbReference type="InterPro" id="IPR002401">
    <property type="entry name" value="Cyt_P450_E_grp-I"/>
</dbReference>
<evidence type="ECO:0000256" key="10">
    <source>
        <dbReference type="ARBA" id="ARBA00023004"/>
    </source>
</evidence>
<protein>
    <submittedName>
        <fullName evidence="18">Uncharacterized protein</fullName>
    </submittedName>
</protein>
<dbReference type="PRINTS" id="PR00385">
    <property type="entry name" value="P450"/>
</dbReference>
<comment type="subcellular location">
    <subcellularLocation>
        <location evidence="2">Membrane</location>
        <topology evidence="2">Single-pass membrane protein</topology>
    </subcellularLocation>
</comment>
<dbReference type="PROSITE" id="PS00086">
    <property type="entry name" value="CYTOCHROME_P450"/>
    <property type="match status" value="1"/>
</dbReference>
<evidence type="ECO:0000256" key="16">
    <source>
        <dbReference type="SAM" id="MobiDB-lite"/>
    </source>
</evidence>
<keyword evidence="10 14" id="KW-0408">Iron</keyword>
<dbReference type="PRINTS" id="PR00463">
    <property type="entry name" value="EP450I"/>
</dbReference>
<reference evidence="18" key="1">
    <citation type="submission" date="2024-10" db="EMBL/GenBank/DDBJ databases">
        <authorList>
            <person name="Ryan C."/>
        </authorList>
    </citation>
    <scope>NUCLEOTIDE SEQUENCE [LARGE SCALE GENOMIC DNA]</scope>
</reference>
<dbReference type="GO" id="GO:0046872">
    <property type="term" value="F:metal ion binding"/>
    <property type="evidence" value="ECO:0007669"/>
    <property type="project" value="UniProtKB-KW"/>
</dbReference>
<dbReference type="EMBL" id="OZ075145">
    <property type="protein sequence ID" value="CAL5048682.1"/>
    <property type="molecule type" value="Genomic_DNA"/>
</dbReference>
<keyword evidence="19" id="KW-1185">Reference proteome</keyword>
<feature type="region of interest" description="Disordered" evidence="16">
    <location>
        <begin position="1"/>
        <end position="28"/>
    </location>
</feature>
<evidence type="ECO:0000256" key="15">
    <source>
        <dbReference type="RuleBase" id="RU000461"/>
    </source>
</evidence>
<evidence type="ECO:0000256" key="5">
    <source>
        <dbReference type="ARBA" id="ARBA00022617"/>
    </source>
</evidence>
<evidence type="ECO:0000313" key="19">
    <source>
        <dbReference type="Proteomes" id="UP001497457"/>
    </source>
</evidence>
<dbReference type="GO" id="GO:0016020">
    <property type="term" value="C:membrane"/>
    <property type="evidence" value="ECO:0007669"/>
    <property type="project" value="UniProtKB-SubCell"/>
</dbReference>
<feature type="compositionally biased region" description="Polar residues" evidence="16">
    <location>
        <begin position="1"/>
        <end position="18"/>
    </location>
</feature>
<proteinExistence type="inferred from homology"/>
<sequence>MPQSDRTFPQELASNHNNPRAHCHRSTLQQRSEATMEQVAAARDLLLTPTALPVVLLTVLTLLYALHRRRASNGLRLPPSPFALPFLGHLHLLAPLPHQALHRLAARHGPLLYLRLGSVPAIAACSPDAAREVLKTHEPAFLDRPKPAAVRRLTYGGQDFSFSPYGPFWRFMKRACVHELLAGRTLDRLRHVRRQEVARLVASLSSGGAGAAVDVDAALMGLTGDIVSRMVMSRRWTGEEDGDTEEMRAVVAETAELTGTFNLQDYIGVFEHWDVQGIGKRVDAVHRRFDAMMERILTAREAERRQRRREEDGGKVGAKDLLDMLFDMHEDEAAEMPLTRDNIKAFMLDIFAAGTDTTTITLEWALSELINNPTVLRRAQAELDAVVGPNRLADESDLPNLPYLQAIAKETLRLHPTGPLIVRRSMEPCKVSGYDVPVGATVFVNVWAIGRDPTSWAPDPLAFRPERFLEDGESAGLDVRGQHFHLLPFGSGRRICPGASLAMLVVQAALAAMVQCFEWEPVGGAPVDMEEGPGLTLPRKHPLVCTVKARFDPMPGLTGDEDDAAVAPKL</sequence>
<dbReference type="GO" id="GO:0004497">
    <property type="term" value="F:monooxygenase activity"/>
    <property type="evidence" value="ECO:0007669"/>
    <property type="project" value="UniProtKB-KW"/>
</dbReference>
<dbReference type="Pfam" id="PF00067">
    <property type="entry name" value="p450"/>
    <property type="match status" value="1"/>
</dbReference>
<name>A0ABC9E0E1_9POAL</name>
<keyword evidence="12 17" id="KW-0472">Membrane</keyword>
<evidence type="ECO:0000256" key="8">
    <source>
        <dbReference type="ARBA" id="ARBA00022989"/>
    </source>
</evidence>
<evidence type="ECO:0000256" key="6">
    <source>
        <dbReference type="ARBA" id="ARBA00022692"/>
    </source>
</evidence>
<evidence type="ECO:0000313" key="18">
    <source>
        <dbReference type="EMBL" id="CAL5048682.1"/>
    </source>
</evidence>
<dbReference type="InterPro" id="IPR001128">
    <property type="entry name" value="Cyt_P450"/>
</dbReference>
<keyword evidence="7 14" id="KW-0479">Metal-binding</keyword>
<dbReference type="InterPro" id="IPR017972">
    <property type="entry name" value="Cyt_P450_CS"/>
</dbReference>
<gene>
    <name evidence="18" type="ORF">URODEC1_LOCUS90582</name>
</gene>
<dbReference type="AlphaFoldDB" id="A0ABC9E0E1"/>
<dbReference type="GO" id="GO:0009813">
    <property type="term" value="P:flavonoid biosynthetic process"/>
    <property type="evidence" value="ECO:0007669"/>
    <property type="project" value="UniProtKB-KW"/>
</dbReference>
<evidence type="ECO:0000256" key="7">
    <source>
        <dbReference type="ARBA" id="ARBA00022723"/>
    </source>
</evidence>
<evidence type="ECO:0000256" key="14">
    <source>
        <dbReference type="PIRSR" id="PIRSR602401-1"/>
    </source>
</evidence>
<keyword evidence="13" id="KW-0284">Flavonoid biosynthesis</keyword>
<evidence type="ECO:0000256" key="17">
    <source>
        <dbReference type="SAM" id="Phobius"/>
    </source>
</evidence>
<evidence type="ECO:0000256" key="12">
    <source>
        <dbReference type="ARBA" id="ARBA00023136"/>
    </source>
</evidence>
<evidence type="ECO:0000256" key="4">
    <source>
        <dbReference type="ARBA" id="ARBA00010617"/>
    </source>
</evidence>
<dbReference type="SUPFAM" id="SSF48264">
    <property type="entry name" value="Cytochrome P450"/>
    <property type="match status" value="1"/>
</dbReference>
<evidence type="ECO:0000256" key="9">
    <source>
        <dbReference type="ARBA" id="ARBA00023002"/>
    </source>
</evidence>
<dbReference type="Gene3D" id="1.10.630.10">
    <property type="entry name" value="Cytochrome P450"/>
    <property type="match status" value="1"/>
</dbReference>
<evidence type="ECO:0000256" key="13">
    <source>
        <dbReference type="ARBA" id="ARBA00023241"/>
    </source>
</evidence>
<dbReference type="PANTHER" id="PTHR47944">
    <property type="entry name" value="CYTOCHROME P450 98A9"/>
    <property type="match status" value="1"/>
</dbReference>
<evidence type="ECO:0000256" key="1">
    <source>
        <dbReference type="ARBA" id="ARBA00001971"/>
    </source>
</evidence>
<dbReference type="InterPro" id="IPR036396">
    <property type="entry name" value="Cyt_P450_sf"/>
</dbReference>
<keyword evidence="5 14" id="KW-0349">Heme</keyword>
<evidence type="ECO:0000256" key="2">
    <source>
        <dbReference type="ARBA" id="ARBA00004167"/>
    </source>
</evidence>
<accession>A0ABC9E0E1</accession>
<dbReference type="Proteomes" id="UP001497457">
    <property type="component" value="Chromosome 35b"/>
</dbReference>
<keyword evidence="11 15" id="KW-0503">Monooxygenase</keyword>
<evidence type="ECO:0000256" key="11">
    <source>
        <dbReference type="ARBA" id="ARBA00023033"/>
    </source>
</evidence>
<keyword evidence="8 17" id="KW-1133">Transmembrane helix</keyword>
<organism evidence="18 19">
    <name type="scientific">Urochloa decumbens</name>
    <dbReference type="NCBI Taxonomy" id="240449"/>
    <lineage>
        <taxon>Eukaryota</taxon>
        <taxon>Viridiplantae</taxon>
        <taxon>Streptophyta</taxon>
        <taxon>Embryophyta</taxon>
        <taxon>Tracheophyta</taxon>
        <taxon>Spermatophyta</taxon>
        <taxon>Magnoliopsida</taxon>
        <taxon>Liliopsida</taxon>
        <taxon>Poales</taxon>
        <taxon>Poaceae</taxon>
        <taxon>PACMAD clade</taxon>
        <taxon>Panicoideae</taxon>
        <taxon>Panicodae</taxon>
        <taxon>Paniceae</taxon>
        <taxon>Melinidinae</taxon>
        <taxon>Urochloa</taxon>
    </lineage>
</organism>
<evidence type="ECO:0000256" key="3">
    <source>
        <dbReference type="ARBA" id="ARBA00004966"/>
    </source>
</evidence>
<dbReference type="FunFam" id="1.10.630.10:FF:000019">
    <property type="entry name" value="Cytochrome P450 family protein"/>
    <property type="match status" value="1"/>
</dbReference>
<comment type="cofactor">
    <cofactor evidence="1 14">
        <name>heme</name>
        <dbReference type="ChEBI" id="CHEBI:30413"/>
    </cofactor>
</comment>